<protein>
    <submittedName>
        <fullName evidence="3">NAD(P)-dependent dehydrogenase, short-chain alcohol dehydrogenase family</fullName>
    </submittedName>
    <submittedName>
        <fullName evidence="2">Short-chain dehydrogenase/reductase</fullName>
    </submittedName>
</protein>
<accession>A0A1M7K6B7</accession>
<dbReference type="Gene3D" id="3.40.50.720">
    <property type="entry name" value="NAD(P)-binding Rossmann-like Domain"/>
    <property type="match status" value="1"/>
</dbReference>
<organism evidence="3 4">
    <name type="scientific">Halomonas cupida</name>
    <dbReference type="NCBI Taxonomy" id="44933"/>
    <lineage>
        <taxon>Bacteria</taxon>
        <taxon>Pseudomonadati</taxon>
        <taxon>Pseudomonadota</taxon>
        <taxon>Gammaproteobacteria</taxon>
        <taxon>Oceanospirillales</taxon>
        <taxon>Halomonadaceae</taxon>
        <taxon>Halomonas</taxon>
    </lineage>
</organism>
<sequence>MAGRLKGKVAIITGAGQGIGEAIAEAFVREAAVVVVADRNEVSGRHVAERLQCSFIKTDVTDQLDIDHVVGETIGQFGHVDILVNNAGANVFHVPHEMPRSAWARCMALDLEACWAMAEAVLPDMRRRGSGAIINIASTHGFQVIPHTFPYPVAKHGLIGLTRSLGVEYAAEGIRVNAISPGYIDTEIARDYWAGFDDPVAERRKAEALHPPQRIGRPEEVAMTAVFLASDEAPFINGENIVIDGGRSCVYHQ</sequence>
<dbReference type="InterPro" id="IPR002347">
    <property type="entry name" value="SDR_fam"/>
</dbReference>
<dbReference type="RefSeq" id="WP_073436380.1">
    <property type="nucleotide sequence ID" value="NZ_BJXU01000121.1"/>
</dbReference>
<dbReference type="EMBL" id="BJXU01000121">
    <property type="protein sequence ID" value="GEN24996.1"/>
    <property type="molecule type" value="Genomic_DNA"/>
</dbReference>
<dbReference type="OrthoDB" id="6861885at2"/>
<dbReference type="InterPro" id="IPR036291">
    <property type="entry name" value="NAD(P)-bd_dom_sf"/>
</dbReference>
<dbReference type="SUPFAM" id="SSF51735">
    <property type="entry name" value="NAD(P)-binding Rossmann-fold domains"/>
    <property type="match status" value="1"/>
</dbReference>
<name>A0A1M7K6B7_9GAMM</name>
<dbReference type="Proteomes" id="UP000321726">
    <property type="component" value="Unassembled WGS sequence"/>
</dbReference>
<evidence type="ECO:0000313" key="4">
    <source>
        <dbReference type="Proteomes" id="UP000184123"/>
    </source>
</evidence>
<dbReference type="CDD" id="cd05233">
    <property type="entry name" value="SDR_c"/>
    <property type="match status" value="1"/>
</dbReference>
<evidence type="ECO:0000256" key="1">
    <source>
        <dbReference type="ARBA" id="ARBA00006484"/>
    </source>
</evidence>
<dbReference type="NCBIfam" id="NF005469">
    <property type="entry name" value="PRK07063.1"/>
    <property type="match status" value="1"/>
</dbReference>
<dbReference type="GO" id="GO:0016616">
    <property type="term" value="F:oxidoreductase activity, acting on the CH-OH group of donors, NAD or NADP as acceptor"/>
    <property type="evidence" value="ECO:0007669"/>
    <property type="project" value="TreeGrafter"/>
</dbReference>
<dbReference type="NCBIfam" id="NF005559">
    <property type="entry name" value="PRK07231.1"/>
    <property type="match status" value="1"/>
</dbReference>
<dbReference type="PRINTS" id="PR00081">
    <property type="entry name" value="GDHRDH"/>
</dbReference>
<reference evidence="3 4" key="1">
    <citation type="submission" date="2016-11" db="EMBL/GenBank/DDBJ databases">
        <authorList>
            <person name="Jaros S."/>
            <person name="Januszkiewicz K."/>
            <person name="Wedrychowicz H."/>
        </authorList>
    </citation>
    <scope>NUCLEOTIDE SEQUENCE [LARGE SCALE GENOMIC DNA]</scope>
    <source>
        <strain evidence="3 4">DSM 4740</strain>
    </source>
</reference>
<dbReference type="PANTHER" id="PTHR42760">
    <property type="entry name" value="SHORT-CHAIN DEHYDROGENASES/REDUCTASES FAMILY MEMBER"/>
    <property type="match status" value="1"/>
</dbReference>
<dbReference type="STRING" id="44933.SAMN05660971_03369"/>
<dbReference type="Proteomes" id="UP000184123">
    <property type="component" value="Unassembled WGS sequence"/>
</dbReference>
<dbReference type="PROSITE" id="PS00061">
    <property type="entry name" value="ADH_SHORT"/>
    <property type="match status" value="1"/>
</dbReference>
<comment type="similarity">
    <text evidence="1">Belongs to the short-chain dehydrogenases/reductases (SDR) family.</text>
</comment>
<proteinExistence type="inferred from homology"/>
<keyword evidence="5" id="KW-1185">Reference proteome</keyword>
<reference evidence="2 5" key="2">
    <citation type="submission" date="2019-07" db="EMBL/GenBank/DDBJ databases">
        <title>Whole genome shotgun sequence of Halomonas cupida NBRC 102219.</title>
        <authorList>
            <person name="Hosoyama A."/>
            <person name="Uohara A."/>
            <person name="Ohji S."/>
            <person name="Ichikawa N."/>
        </authorList>
    </citation>
    <scope>NUCLEOTIDE SEQUENCE [LARGE SCALE GENOMIC DNA]</scope>
    <source>
        <strain evidence="2 5">NBRC 102219</strain>
    </source>
</reference>
<dbReference type="PRINTS" id="PR00080">
    <property type="entry name" value="SDRFAMILY"/>
</dbReference>
<evidence type="ECO:0000313" key="2">
    <source>
        <dbReference type="EMBL" id="GEN24996.1"/>
    </source>
</evidence>
<dbReference type="Pfam" id="PF13561">
    <property type="entry name" value="adh_short_C2"/>
    <property type="match status" value="1"/>
</dbReference>
<dbReference type="InterPro" id="IPR020904">
    <property type="entry name" value="Sc_DH/Rdtase_CS"/>
</dbReference>
<evidence type="ECO:0000313" key="3">
    <source>
        <dbReference type="EMBL" id="SHM60852.1"/>
    </source>
</evidence>
<dbReference type="EMBL" id="FRCA01000010">
    <property type="protein sequence ID" value="SHM60852.1"/>
    <property type="molecule type" value="Genomic_DNA"/>
</dbReference>
<gene>
    <name evidence="2" type="ORF">HCU01_29450</name>
    <name evidence="3" type="ORF">SAMN05660971_03369</name>
</gene>
<dbReference type="AlphaFoldDB" id="A0A1M7K6B7"/>
<dbReference type="FunFam" id="3.40.50.720:FF:000084">
    <property type="entry name" value="Short-chain dehydrogenase reductase"/>
    <property type="match status" value="1"/>
</dbReference>
<evidence type="ECO:0000313" key="5">
    <source>
        <dbReference type="Proteomes" id="UP000321726"/>
    </source>
</evidence>